<proteinExistence type="inferred from homology"/>
<name>A0A3N1H121_9PSEU</name>
<comment type="caution">
    <text evidence="3">The sequence shown here is derived from an EMBL/GenBank/DDBJ whole genome shotgun (WGS) entry which is preliminary data.</text>
</comment>
<dbReference type="SUPFAM" id="SSF54637">
    <property type="entry name" value="Thioesterase/thiol ester dehydrase-isomerase"/>
    <property type="match status" value="1"/>
</dbReference>
<dbReference type="Pfam" id="PF01575">
    <property type="entry name" value="MaoC_dehydratas"/>
    <property type="match status" value="1"/>
</dbReference>
<evidence type="ECO:0000256" key="1">
    <source>
        <dbReference type="ARBA" id="ARBA00005254"/>
    </source>
</evidence>
<evidence type="ECO:0000259" key="2">
    <source>
        <dbReference type="Pfam" id="PF01575"/>
    </source>
</evidence>
<evidence type="ECO:0000313" key="4">
    <source>
        <dbReference type="Proteomes" id="UP000268727"/>
    </source>
</evidence>
<comment type="similarity">
    <text evidence="1">Belongs to the enoyl-CoA hydratase/isomerase family.</text>
</comment>
<keyword evidence="4" id="KW-1185">Reference proteome</keyword>
<dbReference type="GO" id="GO:0004312">
    <property type="term" value="F:fatty acid synthase activity"/>
    <property type="evidence" value="ECO:0007669"/>
    <property type="project" value="InterPro"/>
</dbReference>
<dbReference type="GO" id="GO:0006633">
    <property type="term" value="P:fatty acid biosynthetic process"/>
    <property type="evidence" value="ECO:0007669"/>
    <property type="project" value="InterPro"/>
</dbReference>
<dbReference type="InterPro" id="IPR003965">
    <property type="entry name" value="Fatty_acid_synthase"/>
</dbReference>
<dbReference type="Gene3D" id="3.10.129.10">
    <property type="entry name" value="Hotdog Thioesterase"/>
    <property type="match status" value="1"/>
</dbReference>
<dbReference type="PANTHER" id="PTHR43841">
    <property type="entry name" value="3-HYDROXYACYL-THIOESTER DEHYDRATASE HTDX-RELATED"/>
    <property type="match status" value="1"/>
</dbReference>
<dbReference type="PRINTS" id="PR01483">
    <property type="entry name" value="FASYNTHASE"/>
</dbReference>
<evidence type="ECO:0000313" key="3">
    <source>
        <dbReference type="EMBL" id="ROP35972.1"/>
    </source>
</evidence>
<dbReference type="InterPro" id="IPR002539">
    <property type="entry name" value="MaoC-like_dom"/>
</dbReference>
<protein>
    <submittedName>
        <fullName evidence="3">Acyl dehydratase</fullName>
    </submittedName>
</protein>
<sequence>MNAPAVGDRLPATEVPAITREKLREFAVASGDDNPVHLDDDAARQGGLDGIVTHGMLVMAHLGRLVTSWPATGALRSFKTRFTAPTPLGARVTCGGKVASVDVAAGTARVQVTATRDDGVVVARGEAVVELAS</sequence>
<feature type="domain" description="MaoC-like" evidence="2">
    <location>
        <begin position="17"/>
        <end position="113"/>
    </location>
</feature>
<dbReference type="RefSeq" id="WP_123742028.1">
    <property type="nucleotide sequence ID" value="NZ_RJKM01000001.1"/>
</dbReference>
<dbReference type="Proteomes" id="UP000268727">
    <property type="component" value="Unassembled WGS sequence"/>
</dbReference>
<dbReference type="EMBL" id="RJKM01000001">
    <property type="protein sequence ID" value="ROP35972.1"/>
    <property type="molecule type" value="Genomic_DNA"/>
</dbReference>
<dbReference type="InterPro" id="IPR029069">
    <property type="entry name" value="HotDog_dom_sf"/>
</dbReference>
<reference evidence="3 4" key="1">
    <citation type="submission" date="2018-11" db="EMBL/GenBank/DDBJ databases">
        <title>Sequencing the genomes of 1000 actinobacteria strains.</title>
        <authorList>
            <person name="Klenk H.-P."/>
        </authorList>
    </citation>
    <scope>NUCLEOTIDE SEQUENCE [LARGE SCALE GENOMIC DNA]</scope>
    <source>
        <strain evidence="3 4">DSM 44231</strain>
    </source>
</reference>
<dbReference type="OrthoDB" id="9800237at2"/>
<organism evidence="3 4">
    <name type="scientific">Saccharothrix texasensis</name>
    <dbReference type="NCBI Taxonomy" id="103734"/>
    <lineage>
        <taxon>Bacteria</taxon>
        <taxon>Bacillati</taxon>
        <taxon>Actinomycetota</taxon>
        <taxon>Actinomycetes</taxon>
        <taxon>Pseudonocardiales</taxon>
        <taxon>Pseudonocardiaceae</taxon>
        <taxon>Saccharothrix</taxon>
    </lineage>
</organism>
<dbReference type="PANTHER" id="PTHR43841:SF3">
    <property type="entry name" value="(3R)-HYDROXYACYL-ACP DEHYDRATASE SUBUNIT HADB"/>
    <property type="match status" value="1"/>
</dbReference>
<gene>
    <name evidence="3" type="ORF">EDD40_1231</name>
</gene>
<dbReference type="AlphaFoldDB" id="A0A3N1H121"/>
<dbReference type="GO" id="GO:0005835">
    <property type="term" value="C:fatty acid synthase complex"/>
    <property type="evidence" value="ECO:0007669"/>
    <property type="project" value="InterPro"/>
</dbReference>
<accession>A0A3N1H121</accession>